<keyword evidence="1" id="KW-0732">Signal</keyword>
<gene>
    <name evidence="2" type="ORF">DSM104443_03019</name>
</gene>
<dbReference type="SUPFAM" id="SSF51004">
    <property type="entry name" value="C-terminal (heme d1) domain of cytochrome cd1-nitrite reductase"/>
    <property type="match status" value="1"/>
</dbReference>
<evidence type="ECO:0000313" key="3">
    <source>
        <dbReference type="Proteomes" id="UP000501534"/>
    </source>
</evidence>
<proteinExistence type="predicted"/>
<dbReference type="Gene3D" id="2.130.10.10">
    <property type="entry name" value="YVTN repeat-like/Quinoprotein amine dehydrogenase"/>
    <property type="match status" value="2"/>
</dbReference>
<dbReference type="RefSeq" id="WP_171093693.1">
    <property type="nucleotide sequence ID" value="NZ_CP053069.1"/>
</dbReference>
<evidence type="ECO:0000256" key="1">
    <source>
        <dbReference type="SAM" id="SignalP"/>
    </source>
</evidence>
<dbReference type="KEGG" id="uru:DSM104443_03019"/>
<dbReference type="PANTHER" id="PTHR47197:SF3">
    <property type="entry name" value="DIHYDRO-HEME D1 DEHYDROGENASE"/>
    <property type="match status" value="1"/>
</dbReference>
<evidence type="ECO:0008006" key="4">
    <source>
        <dbReference type="Google" id="ProtNLM"/>
    </source>
</evidence>
<dbReference type="InterPro" id="IPR011048">
    <property type="entry name" value="Haem_d1_sf"/>
</dbReference>
<dbReference type="PANTHER" id="PTHR47197">
    <property type="entry name" value="PROTEIN NIRF"/>
    <property type="match status" value="1"/>
</dbReference>
<dbReference type="SUPFAM" id="SSF63825">
    <property type="entry name" value="YWTD domain"/>
    <property type="match status" value="1"/>
</dbReference>
<evidence type="ECO:0000313" key="2">
    <source>
        <dbReference type="EMBL" id="QJR11936.1"/>
    </source>
</evidence>
<feature type="signal peptide" evidence="1">
    <location>
        <begin position="1"/>
        <end position="23"/>
    </location>
</feature>
<accession>A0A6M4GXE9</accession>
<dbReference type="EMBL" id="CP053069">
    <property type="protein sequence ID" value="QJR11936.1"/>
    <property type="molecule type" value="Genomic_DNA"/>
</dbReference>
<dbReference type="AlphaFoldDB" id="A0A6M4GXE9"/>
<keyword evidence="3" id="KW-1185">Reference proteome</keyword>
<protein>
    <recommendedName>
        <fullName evidence="4">DNA-binding beta-propeller fold protein YncE</fullName>
    </recommendedName>
</protein>
<dbReference type="InterPro" id="IPR015943">
    <property type="entry name" value="WD40/YVTN_repeat-like_dom_sf"/>
</dbReference>
<sequence length="659" mass="69146">MDRRSARLATLFTVLTLALPAAAALRESETIAVGAGVNNAAVDKTTGRLFTANVGPARNDAGSISVLGLDGLVTVLPSAGTPGDLAVSSALRSVVVTHPTADRVSLIDADTLSMRIVTTGQQPFAVAVIDSKNRAYVVGRNRVATTTFVPGQMSGNVTEVDLSTGATRVFAMPDMDPTSILAVGDRVFVMVKLYGFAQELPAYVRELDTASGTFGPAVSVGRRGMQMLGSASGDELYVLGHADFMRDAPSVRAALFVLDTATLAIKRTILLPDYTPVTYMADGTRVYNLPNIMGALTLDPLTGNVYALDMFNKRFSIVNPATGALTAVELEFSTRSIAFEPVSRNLYVGFSYGGYAAVYSAGGDRLDTIALGETFQPGSLVALSIAVNPLSGAAYAINTGPGTVSILRAPESLVSQAFNATDLWWNANESGWGIYLEQQGTTMFGALFLRDEAGAPRWYTMSEGKRAGNGSFSGTLYRMQGLAGAGVRATAVGTLTFAPDSNDSASLSYTIGDAKRSTAITRTRFVSDRNCGWSNSAASKATHLPNYTALYYQPENSGWGLAVSHRGDTAFGVIFGYDAQQQPTWTLMSDGKSQAKGSGSAFGGTLYRVAGNSVAEIGSMSLAFGAEGSASLSYTADGKSANQLLQRHVFGAITSECGL</sequence>
<name>A0A6M4GXE9_9PROT</name>
<feature type="chain" id="PRO_5026954251" description="DNA-binding beta-propeller fold protein YncE" evidence="1">
    <location>
        <begin position="24"/>
        <end position="659"/>
    </location>
</feature>
<dbReference type="InterPro" id="IPR051200">
    <property type="entry name" value="Host-pathogen_enzymatic-act"/>
</dbReference>
<organism evidence="2 3">
    <name type="scientific">Usitatibacter rugosus</name>
    <dbReference type="NCBI Taxonomy" id="2732067"/>
    <lineage>
        <taxon>Bacteria</taxon>
        <taxon>Pseudomonadati</taxon>
        <taxon>Pseudomonadota</taxon>
        <taxon>Betaproteobacteria</taxon>
        <taxon>Nitrosomonadales</taxon>
        <taxon>Usitatibacteraceae</taxon>
        <taxon>Usitatibacter</taxon>
    </lineage>
</organism>
<dbReference type="Proteomes" id="UP000501534">
    <property type="component" value="Chromosome"/>
</dbReference>
<reference evidence="2 3" key="1">
    <citation type="submission" date="2020-04" db="EMBL/GenBank/DDBJ databases">
        <title>Usitatibacter rugosus gen. nov., sp. nov. and Usitatibacter palustris sp. nov., novel members of Usitatibacteraceae fam. nov. within the order Nitrosomonadales isolated from soil.</title>
        <authorList>
            <person name="Huber K.J."/>
            <person name="Neumann-Schaal M."/>
            <person name="Geppert A."/>
            <person name="Luckner M."/>
            <person name="Wanner G."/>
            <person name="Overmann J."/>
        </authorList>
    </citation>
    <scope>NUCLEOTIDE SEQUENCE [LARGE SCALE GENOMIC DNA]</scope>
    <source>
        <strain evidence="2 3">0125_3</strain>
    </source>
</reference>